<name>A0A268EI93_9BACL</name>
<proteinExistence type="predicted"/>
<organism evidence="1 2">
    <name type="scientific">Paenibacillus campinasensis</name>
    <dbReference type="NCBI Taxonomy" id="66347"/>
    <lineage>
        <taxon>Bacteria</taxon>
        <taxon>Bacillati</taxon>
        <taxon>Bacillota</taxon>
        <taxon>Bacilli</taxon>
        <taxon>Bacillales</taxon>
        <taxon>Paenibacillaceae</taxon>
        <taxon>Paenibacillus</taxon>
    </lineage>
</organism>
<comment type="caution">
    <text evidence="1">The sequence shown here is derived from an EMBL/GenBank/DDBJ whole genome shotgun (WGS) entry which is preliminary data.</text>
</comment>
<evidence type="ECO:0000313" key="1">
    <source>
        <dbReference type="EMBL" id="PAD72841.1"/>
    </source>
</evidence>
<gene>
    <name evidence="1" type="ORF">CHH67_21270</name>
</gene>
<evidence type="ECO:0000313" key="2">
    <source>
        <dbReference type="Proteomes" id="UP000215596"/>
    </source>
</evidence>
<accession>A0A268EI93</accession>
<dbReference type="RefSeq" id="WP_095267391.1">
    <property type="nucleotide sequence ID" value="NZ_NPBY01000074.1"/>
</dbReference>
<protein>
    <recommendedName>
        <fullName evidence="3">RNA polymerase alpha subunit C-terminal domain-containing protein</fullName>
    </recommendedName>
</protein>
<dbReference type="AlphaFoldDB" id="A0A268EI93"/>
<dbReference type="SUPFAM" id="SSF47789">
    <property type="entry name" value="C-terminal domain of RNA polymerase alpha subunit"/>
    <property type="match status" value="1"/>
</dbReference>
<reference evidence="1 2" key="1">
    <citation type="submission" date="2017-07" db="EMBL/GenBank/DDBJ databases">
        <title>Isolation and whole genome analysis of endospore-forming bacteria from heroin.</title>
        <authorList>
            <person name="Kalinowski J."/>
            <person name="Ahrens B."/>
            <person name="Al-Dilaimi A."/>
            <person name="Winkler A."/>
            <person name="Wibberg D."/>
            <person name="Schleenbecker U."/>
            <person name="Ruckert C."/>
            <person name="Wolfel R."/>
            <person name="Grass G."/>
        </authorList>
    </citation>
    <scope>NUCLEOTIDE SEQUENCE [LARGE SCALE GENOMIC DNA]</scope>
    <source>
        <strain evidence="1 2">7537-G1</strain>
    </source>
</reference>
<dbReference type="EMBL" id="NPBY01000074">
    <property type="protein sequence ID" value="PAD72841.1"/>
    <property type="molecule type" value="Genomic_DNA"/>
</dbReference>
<dbReference type="Proteomes" id="UP000215596">
    <property type="component" value="Unassembled WGS sequence"/>
</dbReference>
<sequence length="144" mass="16638">MANLFGLSIDELDYLIHLIEKNQKRSEYSSLYSKIKGARARESLHEDSSISWFFNPRNFSTPMSGLLRISNEVKERTIRDVIYSVSDGSSVDNRIVNSIHRSGRTYMQELLDMTPNEIMLLRNFGVGSQKRLALLLWTLQNNHT</sequence>
<evidence type="ECO:0008006" key="3">
    <source>
        <dbReference type="Google" id="ProtNLM"/>
    </source>
</evidence>